<evidence type="ECO:0000256" key="1">
    <source>
        <dbReference type="ARBA" id="ARBA00023002"/>
    </source>
</evidence>
<dbReference type="Proteomes" id="UP000265926">
    <property type="component" value="Unassembled WGS sequence"/>
</dbReference>
<evidence type="ECO:0000313" key="4">
    <source>
        <dbReference type="EMBL" id="RIJ50110.1"/>
    </source>
</evidence>
<protein>
    <submittedName>
        <fullName evidence="4">L-sorbose 1-phosphate reductase</fullName>
    </submittedName>
</protein>
<dbReference type="Gene3D" id="3.40.50.720">
    <property type="entry name" value="NAD(P)-binding Rossmann-like Domain"/>
    <property type="match status" value="1"/>
</dbReference>
<dbReference type="OrthoDB" id="9787435at2"/>
<dbReference type="SUPFAM" id="SSF50129">
    <property type="entry name" value="GroES-like"/>
    <property type="match status" value="1"/>
</dbReference>
<evidence type="ECO:0000313" key="5">
    <source>
        <dbReference type="Proteomes" id="UP000265926"/>
    </source>
</evidence>
<gene>
    <name evidence="4" type="ORF">D1614_05025</name>
</gene>
<dbReference type="SUPFAM" id="SSF51735">
    <property type="entry name" value="NAD(P)-binding Rossmann-fold domains"/>
    <property type="match status" value="1"/>
</dbReference>
<accession>A0A399T0Y9</accession>
<dbReference type="Pfam" id="PF08240">
    <property type="entry name" value="ADH_N"/>
    <property type="match status" value="1"/>
</dbReference>
<comment type="caution">
    <text evidence="4">The sequence shown here is derived from an EMBL/GenBank/DDBJ whole genome shotgun (WGS) entry which is preliminary data.</text>
</comment>
<name>A0A399T0Y9_9BACT</name>
<dbReference type="EMBL" id="QWGR01000002">
    <property type="protein sequence ID" value="RIJ50110.1"/>
    <property type="molecule type" value="Genomic_DNA"/>
</dbReference>
<reference evidence="4 5" key="1">
    <citation type="submission" date="2018-08" db="EMBL/GenBank/DDBJ databases">
        <title>Pallidiluteibacterium maritimus gen. nov., sp. nov., isolated from coastal sediment.</title>
        <authorList>
            <person name="Zhou L.Y."/>
        </authorList>
    </citation>
    <scope>NUCLEOTIDE SEQUENCE [LARGE SCALE GENOMIC DNA]</scope>
    <source>
        <strain evidence="4 5">XSD2</strain>
    </source>
</reference>
<sequence>MKTKAVRLYGKKDLRLEEFELPQIKEDEILAKVVSDSICMSSYKAATQATDHKRVPNNISEEPIVIGHEFSGEIVEVGAKWQHKFKPGQKYSIQPAIYYEDGPVGILSAPGYSYQHIGGDATYVIIPKDVLEQDCLLAYDGPGFYPASLSEPLSCVIGAMHANYHTKPGSYIHEMEIVEGGKMAILAGVGPMGLAAINYVVSREDRKPSLLVVTDIAQDRLDRAAEIFPVEWAKEKGIELVYLNTGNVEDPVKALKDVSSGEGYNDVFVFAPVTPVVEQGDAILAHDGCLNFFAGPSDTEFSAKLNFYNVHYAYTHIVGTSGGNNDDMVEALDVMSKGLDPAGLITHIGGLNAVAETTLNLPNIPGGKKLIYTHKNLPLVAISDFAERGKTEPFYAELADLVAETKGLWNVKAEEYLLANAPEI</sequence>
<feature type="domain" description="Alcohol dehydrogenase-like C-terminal" evidence="2">
    <location>
        <begin position="231"/>
        <end position="336"/>
    </location>
</feature>
<dbReference type="InterPro" id="IPR011032">
    <property type="entry name" value="GroES-like_sf"/>
</dbReference>
<evidence type="ECO:0000259" key="2">
    <source>
        <dbReference type="Pfam" id="PF00107"/>
    </source>
</evidence>
<organism evidence="4 5">
    <name type="scientific">Maribellus luteus</name>
    <dbReference type="NCBI Taxonomy" id="2305463"/>
    <lineage>
        <taxon>Bacteria</taxon>
        <taxon>Pseudomonadati</taxon>
        <taxon>Bacteroidota</taxon>
        <taxon>Bacteroidia</taxon>
        <taxon>Marinilabiliales</taxon>
        <taxon>Prolixibacteraceae</taxon>
        <taxon>Maribellus</taxon>
    </lineage>
</organism>
<dbReference type="CDD" id="cd08238">
    <property type="entry name" value="sorbose_phosphate_red"/>
    <property type="match status" value="1"/>
</dbReference>
<dbReference type="Gene3D" id="3.90.180.10">
    <property type="entry name" value="Medium-chain alcohol dehydrogenases, catalytic domain"/>
    <property type="match status" value="1"/>
</dbReference>
<dbReference type="PANTHER" id="PTHR43401">
    <property type="entry name" value="L-THREONINE 3-DEHYDROGENASE"/>
    <property type="match status" value="1"/>
</dbReference>
<dbReference type="InterPro" id="IPR036291">
    <property type="entry name" value="NAD(P)-bd_dom_sf"/>
</dbReference>
<dbReference type="AlphaFoldDB" id="A0A399T0Y9"/>
<dbReference type="GO" id="GO:0016491">
    <property type="term" value="F:oxidoreductase activity"/>
    <property type="evidence" value="ECO:0007669"/>
    <property type="project" value="UniProtKB-KW"/>
</dbReference>
<dbReference type="InterPro" id="IPR013149">
    <property type="entry name" value="ADH-like_C"/>
</dbReference>
<keyword evidence="5" id="KW-1185">Reference proteome</keyword>
<dbReference type="RefSeq" id="WP_119436797.1">
    <property type="nucleotide sequence ID" value="NZ_QWGR01000002.1"/>
</dbReference>
<dbReference type="Pfam" id="PF00107">
    <property type="entry name" value="ADH_zinc_N"/>
    <property type="match status" value="1"/>
</dbReference>
<proteinExistence type="predicted"/>
<dbReference type="PANTHER" id="PTHR43401:SF2">
    <property type="entry name" value="L-THREONINE 3-DEHYDROGENASE"/>
    <property type="match status" value="1"/>
</dbReference>
<keyword evidence="1" id="KW-0560">Oxidoreductase</keyword>
<dbReference type="InterPro" id="IPR013154">
    <property type="entry name" value="ADH-like_N"/>
</dbReference>
<dbReference type="InterPro" id="IPR050129">
    <property type="entry name" value="Zn_alcohol_dh"/>
</dbReference>
<feature type="domain" description="Alcohol dehydrogenase-like N-terminal" evidence="3">
    <location>
        <begin position="26"/>
        <end position="130"/>
    </location>
</feature>
<evidence type="ECO:0000259" key="3">
    <source>
        <dbReference type="Pfam" id="PF08240"/>
    </source>
</evidence>